<keyword evidence="2" id="KW-1185">Reference proteome</keyword>
<gene>
    <name evidence="1" type="ORF">GQ55_4G121100</name>
</gene>
<dbReference type="Gramene" id="PUZ60387">
    <property type="protein sequence ID" value="PUZ60387"/>
    <property type="gene ID" value="GQ55_4G121100"/>
</dbReference>
<evidence type="ECO:0000313" key="2">
    <source>
        <dbReference type="Proteomes" id="UP000244336"/>
    </source>
</evidence>
<organism evidence="1 2">
    <name type="scientific">Panicum hallii var. hallii</name>
    <dbReference type="NCBI Taxonomy" id="1504633"/>
    <lineage>
        <taxon>Eukaryota</taxon>
        <taxon>Viridiplantae</taxon>
        <taxon>Streptophyta</taxon>
        <taxon>Embryophyta</taxon>
        <taxon>Tracheophyta</taxon>
        <taxon>Spermatophyta</taxon>
        <taxon>Magnoliopsida</taxon>
        <taxon>Liliopsida</taxon>
        <taxon>Poales</taxon>
        <taxon>Poaceae</taxon>
        <taxon>PACMAD clade</taxon>
        <taxon>Panicoideae</taxon>
        <taxon>Panicodae</taxon>
        <taxon>Paniceae</taxon>
        <taxon>Panicinae</taxon>
        <taxon>Panicum</taxon>
        <taxon>Panicum sect. Panicum</taxon>
    </lineage>
</organism>
<sequence length="91" mass="9983">MDEKVDEKVAVQVQATKTVNAVAQPETKWRGLGTHKSIRGDDEGCSLLADGTWVVDVAAPAVRCLEWAIGGRRQEEGGRRAMAKSHEVLRR</sequence>
<dbReference type="EMBL" id="CM009752">
    <property type="protein sequence ID" value="PUZ60387.1"/>
    <property type="molecule type" value="Genomic_DNA"/>
</dbReference>
<dbReference type="AlphaFoldDB" id="A0A2T7DXT1"/>
<name>A0A2T7DXT1_9POAL</name>
<accession>A0A2T7DXT1</accession>
<dbReference type="Proteomes" id="UP000244336">
    <property type="component" value="Chromosome 4"/>
</dbReference>
<proteinExistence type="predicted"/>
<evidence type="ECO:0000313" key="1">
    <source>
        <dbReference type="EMBL" id="PUZ60387.1"/>
    </source>
</evidence>
<protein>
    <submittedName>
        <fullName evidence="1">Uncharacterized protein</fullName>
    </submittedName>
</protein>
<reference evidence="1 2" key="1">
    <citation type="submission" date="2018-04" db="EMBL/GenBank/DDBJ databases">
        <title>WGS assembly of Panicum hallii var. hallii HAL2.</title>
        <authorList>
            <person name="Lovell J."/>
            <person name="Jenkins J."/>
            <person name="Lowry D."/>
            <person name="Mamidi S."/>
            <person name="Sreedasyam A."/>
            <person name="Weng X."/>
            <person name="Barry K."/>
            <person name="Bonette J."/>
            <person name="Campitelli B."/>
            <person name="Daum C."/>
            <person name="Gordon S."/>
            <person name="Gould B."/>
            <person name="Lipzen A."/>
            <person name="MacQueen A."/>
            <person name="Palacio-Mejia J."/>
            <person name="Plott C."/>
            <person name="Shakirov E."/>
            <person name="Shu S."/>
            <person name="Yoshinaga Y."/>
            <person name="Zane M."/>
            <person name="Rokhsar D."/>
            <person name="Grimwood J."/>
            <person name="Schmutz J."/>
            <person name="Juenger T."/>
        </authorList>
    </citation>
    <scope>NUCLEOTIDE SEQUENCE [LARGE SCALE GENOMIC DNA]</scope>
    <source>
        <strain evidence="2">cv. HAL2</strain>
    </source>
</reference>